<dbReference type="AlphaFoldDB" id="A0A1Q2CWV0"/>
<evidence type="ECO:0008006" key="3">
    <source>
        <dbReference type="Google" id="ProtNLM"/>
    </source>
</evidence>
<dbReference type="KEGG" id="tfa:BW733_06880"/>
<dbReference type="Pfam" id="PF16266">
    <property type="entry name" value="DUF4919"/>
    <property type="match status" value="1"/>
</dbReference>
<gene>
    <name evidence="1" type="ORF">BW733_06880</name>
</gene>
<organism evidence="1 2">
    <name type="scientific">Tessaracoccus flavescens</name>
    <dbReference type="NCBI Taxonomy" id="399497"/>
    <lineage>
        <taxon>Bacteria</taxon>
        <taxon>Bacillati</taxon>
        <taxon>Actinomycetota</taxon>
        <taxon>Actinomycetes</taxon>
        <taxon>Propionibacteriales</taxon>
        <taxon>Propionibacteriaceae</taxon>
        <taxon>Tessaracoccus</taxon>
    </lineage>
</organism>
<reference evidence="1 2" key="1">
    <citation type="journal article" date="2008" name="Int. J. Syst. Evol. Microbiol.">
        <title>Tessaracoccus flavescens sp. nov., isolated from marine sediment.</title>
        <authorList>
            <person name="Lee D.W."/>
            <person name="Lee S.D."/>
        </authorList>
    </citation>
    <scope>NUCLEOTIDE SEQUENCE [LARGE SCALE GENOMIC DNA]</scope>
    <source>
        <strain evidence="1 2">SST-39T</strain>
    </source>
</reference>
<dbReference type="OrthoDB" id="3781280at2"/>
<sequence>MSLQSAFSAYLDAPGPTRLAELHREITSSHNFLRATVWLERATELADASRHDELIRLLTRLMPGVLLSPTAHAMLSVAYGGIGEREESQRQRFYAEVSLEAIAGSGDGTEERPWRVLHVADEYALLSSLGLAPAGQRSVETSGRLIDEITVSDGTQRWFELV</sequence>
<keyword evidence="2" id="KW-1185">Reference proteome</keyword>
<dbReference type="RefSeq" id="WP_077349099.1">
    <property type="nucleotide sequence ID" value="NZ_CP019607.1"/>
</dbReference>
<dbReference type="Proteomes" id="UP000188235">
    <property type="component" value="Chromosome"/>
</dbReference>
<evidence type="ECO:0000313" key="1">
    <source>
        <dbReference type="EMBL" id="AQP50598.1"/>
    </source>
</evidence>
<evidence type="ECO:0000313" key="2">
    <source>
        <dbReference type="Proteomes" id="UP000188235"/>
    </source>
</evidence>
<dbReference type="STRING" id="399497.BW733_06880"/>
<protein>
    <recommendedName>
        <fullName evidence="3">DUF4919 domain-containing protein</fullName>
    </recommendedName>
</protein>
<name>A0A1Q2CWV0_9ACTN</name>
<dbReference type="EMBL" id="CP019607">
    <property type="protein sequence ID" value="AQP50598.1"/>
    <property type="molecule type" value="Genomic_DNA"/>
</dbReference>
<dbReference type="InterPro" id="IPR032578">
    <property type="entry name" value="DUF4919"/>
</dbReference>
<proteinExistence type="predicted"/>
<accession>A0A1Q2CWV0</accession>